<reference evidence="1" key="1">
    <citation type="submission" date="2021-06" db="EMBL/GenBank/DDBJ databases">
        <authorList>
            <person name="Kallberg Y."/>
            <person name="Tangrot J."/>
            <person name="Rosling A."/>
        </authorList>
    </citation>
    <scope>NUCLEOTIDE SEQUENCE</scope>
    <source>
        <strain evidence="1">IA702</strain>
    </source>
</reference>
<organism evidence="1 2">
    <name type="scientific">Paraglomus occultum</name>
    <dbReference type="NCBI Taxonomy" id="144539"/>
    <lineage>
        <taxon>Eukaryota</taxon>
        <taxon>Fungi</taxon>
        <taxon>Fungi incertae sedis</taxon>
        <taxon>Mucoromycota</taxon>
        <taxon>Glomeromycotina</taxon>
        <taxon>Glomeromycetes</taxon>
        <taxon>Paraglomerales</taxon>
        <taxon>Paraglomeraceae</taxon>
        <taxon>Paraglomus</taxon>
    </lineage>
</organism>
<dbReference type="AlphaFoldDB" id="A0A9N9GF25"/>
<name>A0A9N9GF25_9GLOM</name>
<evidence type="ECO:0000313" key="1">
    <source>
        <dbReference type="EMBL" id="CAG8601761.1"/>
    </source>
</evidence>
<keyword evidence="2" id="KW-1185">Reference proteome</keyword>
<gene>
    <name evidence="1" type="ORF">POCULU_LOCUS7501</name>
</gene>
<proteinExistence type="predicted"/>
<sequence>EATLEGKEDRFSCLPPQHLPNLEEIISNWLFLNDKTLIEKIVFKYPESLASKVEKIIIQQPPINYSTTESIGREENDLIYAYTQRANRLFGEK</sequence>
<dbReference type="EMBL" id="CAJVPJ010001726">
    <property type="protein sequence ID" value="CAG8601761.1"/>
    <property type="molecule type" value="Genomic_DNA"/>
</dbReference>
<feature type="non-terminal residue" evidence="1">
    <location>
        <position position="1"/>
    </location>
</feature>
<dbReference type="Proteomes" id="UP000789572">
    <property type="component" value="Unassembled WGS sequence"/>
</dbReference>
<protein>
    <submittedName>
        <fullName evidence="1">8843_t:CDS:1</fullName>
    </submittedName>
</protein>
<dbReference type="OrthoDB" id="2386546at2759"/>
<comment type="caution">
    <text evidence="1">The sequence shown here is derived from an EMBL/GenBank/DDBJ whole genome shotgun (WGS) entry which is preliminary data.</text>
</comment>
<accession>A0A9N9GF25</accession>
<evidence type="ECO:0000313" key="2">
    <source>
        <dbReference type="Proteomes" id="UP000789572"/>
    </source>
</evidence>